<evidence type="ECO:0000256" key="1">
    <source>
        <dbReference type="ARBA" id="ARBA00023054"/>
    </source>
</evidence>
<name>A0ABQ9VZY5_SAGOE</name>
<feature type="coiled-coil region" evidence="2">
    <location>
        <begin position="421"/>
        <end position="542"/>
    </location>
</feature>
<dbReference type="EMBL" id="JASSZA010000003">
    <property type="protein sequence ID" value="KAK2114950.1"/>
    <property type="molecule type" value="Genomic_DNA"/>
</dbReference>
<keyword evidence="1 2" id="KW-0175">Coiled coil</keyword>
<feature type="coiled-coil region" evidence="2">
    <location>
        <begin position="663"/>
        <end position="767"/>
    </location>
</feature>
<accession>A0ABQ9VZY5</accession>
<organism evidence="3 4">
    <name type="scientific">Saguinus oedipus</name>
    <name type="common">Cotton-top tamarin</name>
    <name type="synonym">Oedipomidas oedipus</name>
    <dbReference type="NCBI Taxonomy" id="9490"/>
    <lineage>
        <taxon>Eukaryota</taxon>
        <taxon>Metazoa</taxon>
        <taxon>Chordata</taxon>
        <taxon>Craniata</taxon>
        <taxon>Vertebrata</taxon>
        <taxon>Euteleostomi</taxon>
        <taxon>Mammalia</taxon>
        <taxon>Eutheria</taxon>
        <taxon>Euarchontoglires</taxon>
        <taxon>Primates</taxon>
        <taxon>Haplorrhini</taxon>
        <taxon>Platyrrhini</taxon>
        <taxon>Cebidae</taxon>
        <taxon>Callitrichinae</taxon>
        <taxon>Saguinus</taxon>
    </lineage>
</organism>
<sequence>MTKNVNHLTPMGSFQVIGNFGRHEIITTQEYVYLPENTQCNASLLSQVLQHQLESFQALRMQTLQNVSMVQSEISEILNKSIIEAENPQFSSENNLVFGTHIEKDLPTENQEENLSMEKSHHFEDSKTLHSVEEKLSGDSVNSLSQSINVPSQRHFEDTLTMRTSTENLSSNMIIHPSENSDILKNYNNLYRFLPTVPQNGMSQADRVTLDKSKITVPFLKHGFCENLDGICHSIKHMKEELQKSHDREVALTDELQILKTDPNVQSNGKYDLSPRHQEKNGFIKEENMDGNLNEDTKSKRISELEALINKLLPFRETVSKFHVNFCRKCKKLSKSEIHRGKKNEKNNKEIPITGKNITDLKFHSRVPRYTLSFLDQRRNEMKDRDRQPSLVKQGSTVFENEKTSKVNSVTEQCVAKIQYLQNYLKESVQIQKKVTELENENLNLKSKMKPLIFTTQSLIQKVETYEKQLKTLVEEKSTIQSKLIKTEEHSKECLEELKKIINKYSVLQGQKKTLEDQNIQLSLEKQQMMEALDQLKSKEHRTQSDMAIVNKENNRMSVEMEAMKTSILLIQDEKDTLDKKTHQLLKEKSSLENELKENQLEMMQLKEKERLAKTEQETLLQIIQTAKDEKLNLETILRESTAARQIMEREIENIQTYQSTAEENLLQEIKAAKSEANIYKNSLSEIGKECEMLSKMVMEMKTDNQILKEELKKHSQENIKFENSISRLTEEKILLENYVRSVENERDTLEFEMRNLQREYLSLSGKMCSQHNDPSKTTYISRREKFHFDNCTHEGTSSPRSRPSAADLKGMQVLVGG</sequence>
<proteinExistence type="predicted"/>
<comment type="caution">
    <text evidence="3">The sequence shown here is derived from an EMBL/GenBank/DDBJ whole genome shotgun (WGS) entry which is preliminary data.</text>
</comment>
<gene>
    <name evidence="3" type="ORF">P7K49_005575</name>
</gene>
<evidence type="ECO:0008006" key="5">
    <source>
        <dbReference type="Google" id="ProtNLM"/>
    </source>
</evidence>
<evidence type="ECO:0000313" key="3">
    <source>
        <dbReference type="EMBL" id="KAK2114950.1"/>
    </source>
</evidence>
<evidence type="ECO:0000256" key="2">
    <source>
        <dbReference type="SAM" id="Coils"/>
    </source>
</evidence>
<dbReference type="Proteomes" id="UP001266305">
    <property type="component" value="Unassembled WGS sequence"/>
</dbReference>
<dbReference type="PANTHER" id="PTHR32083">
    <property type="entry name" value="CILIA AND FLAGELLA-ASSOCIATED PROTEIN 58-RELATED"/>
    <property type="match status" value="1"/>
</dbReference>
<reference evidence="3 4" key="1">
    <citation type="submission" date="2023-05" db="EMBL/GenBank/DDBJ databases">
        <title>B98-5 Cell Line De Novo Hybrid Assembly: An Optical Mapping Approach.</title>
        <authorList>
            <person name="Kananen K."/>
            <person name="Auerbach J.A."/>
            <person name="Kautto E."/>
            <person name="Blachly J.S."/>
        </authorList>
    </citation>
    <scope>NUCLEOTIDE SEQUENCE [LARGE SCALE GENOMIC DNA]</scope>
    <source>
        <strain evidence="3">B95-8</strain>
        <tissue evidence="3">Cell line</tissue>
    </source>
</reference>
<keyword evidence="4" id="KW-1185">Reference proteome</keyword>
<protein>
    <recommendedName>
        <fullName evidence="5">Coiled-coil domain-containing protein 110</fullName>
    </recommendedName>
</protein>
<feature type="coiled-coil region" evidence="2">
    <location>
        <begin position="575"/>
        <end position="616"/>
    </location>
</feature>
<evidence type="ECO:0000313" key="4">
    <source>
        <dbReference type="Proteomes" id="UP001266305"/>
    </source>
</evidence>
<dbReference type="PANTHER" id="PTHR32083:SF32">
    <property type="entry name" value="COILED-COIL DOMAIN-CONTAINING PROTEIN 110"/>
    <property type="match status" value="1"/>
</dbReference>